<dbReference type="Proteomes" id="UP001409585">
    <property type="component" value="Unassembled WGS sequence"/>
</dbReference>
<dbReference type="GO" id="GO:0005886">
    <property type="term" value="C:plasma membrane"/>
    <property type="evidence" value="ECO:0007669"/>
    <property type="project" value="TreeGrafter"/>
</dbReference>
<feature type="transmembrane region" description="Helical" evidence="1">
    <location>
        <begin position="12"/>
        <end position="45"/>
    </location>
</feature>
<dbReference type="PANTHER" id="PTHR33507:SF3">
    <property type="entry name" value="INNER MEMBRANE PROTEIN YBBJ"/>
    <property type="match status" value="1"/>
</dbReference>
<evidence type="ECO:0000313" key="3">
    <source>
        <dbReference type="Proteomes" id="UP001409585"/>
    </source>
</evidence>
<keyword evidence="1" id="KW-1133">Transmembrane helix</keyword>
<dbReference type="AlphaFoldDB" id="A0AAV3U9C7"/>
<name>A0AAV3U9C7_9ALTE</name>
<dbReference type="EMBL" id="BAABLX010000078">
    <property type="protein sequence ID" value="GAA4959588.1"/>
    <property type="molecule type" value="Genomic_DNA"/>
</dbReference>
<protein>
    <submittedName>
        <fullName evidence="2">NfeD family protein</fullName>
    </submittedName>
</protein>
<dbReference type="Gene3D" id="2.40.50.140">
    <property type="entry name" value="Nucleic acid-binding proteins"/>
    <property type="match status" value="1"/>
</dbReference>
<dbReference type="PANTHER" id="PTHR33507">
    <property type="entry name" value="INNER MEMBRANE PROTEIN YBBJ"/>
    <property type="match status" value="1"/>
</dbReference>
<evidence type="ECO:0000256" key="1">
    <source>
        <dbReference type="SAM" id="Phobius"/>
    </source>
</evidence>
<dbReference type="InterPro" id="IPR012340">
    <property type="entry name" value="NA-bd_OB-fold"/>
</dbReference>
<dbReference type="InterPro" id="IPR052165">
    <property type="entry name" value="Membrane_assoc_protease"/>
</dbReference>
<accession>A0AAV3U9C7</accession>
<keyword evidence="3" id="KW-1185">Reference proteome</keyword>
<organism evidence="2 3">
    <name type="scientific">Halioxenophilus aromaticivorans</name>
    <dbReference type="NCBI Taxonomy" id="1306992"/>
    <lineage>
        <taxon>Bacteria</taxon>
        <taxon>Pseudomonadati</taxon>
        <taxon>Pseudomonadota</taxon>
        <taxon>Gammaproteobacteria</taxon>
        <taxon>Alteromonadales</taxon>
        <taxon>Alteromonadaceae</taxon>
        <taxon>Halioxenophilus</taxon>
    </lineage>
</organism>
<sequence length="152" mass="16699">MDSVLALQPWHWVVFGVILVLSELLITTFFILWFGIAAILMGVLLLFLPMLALSTQVLLWTVLSVLFAVAWFKFLKPLSVDKTKAGLSKEAILGEVGQIISAPNGDRRGTLRFPVPILGEAEWAVITQDCVREGDRVRVIDVAGNALVVEAI</sequence>
<feature type="transmembrane region" description="Helical" evidence="1">
    <location>
        <begin position="57"/>
        <end position="75"/>
    </location>
</feature>
<dbReference type="RefSeq" id="WP_345427703.1">
    <property type="nucleotide sequence ID" value="NZ_AP031496.1"/>
</dbReference>
<evidence type="ECO:0000313" key="2">
    <source>
        <dbReference type="EMBL" id="GAA4959588.1"/>
    </source>
</evidence>
<comment type="caution">
    <text evidence="2">The sequence shown here is derived from an EMBL/GenBank/DDBJ whole genome shotgun (WGS) entry which is preliminary data.</text>
</comment>
<proteinExistence type="predicted"/>
<keyword evidence="1" id="KW-0472">Membrane</keyword>
<gene>
    <name evidence="2" type="ORF">GCM10025791_45780</name>
</gene>
<reference evidence="3" key="1">
    <citation type="journal article" date="2019" name="Int. J. Syst. Evol. Microbiol.">
        <title>The Global Catalogue of Microorganisms (GCM) 10K type strain sequencing project: providing services to taxonomists for standard genome sequencing and annotation.</title>
        <authorList>
            <consortium name="The Broad Institute Genomics Platform"/>
            <consortium name="The Broad Institute Genome Sequencing Center for Infectious Disease"/>
            <person name="Wu L."/>
            <person name="Ma J."/>
        </authorList>
    </citation>
    <scope>NUCLEOTIDE SEQUENCE [LARGE SCALE GENOMIC DNA]</scope>
    <source>
        <strain evidence="3">JCM 19134</strain>
    </source>
</reference>
<dbReference type="SUPFAM" id="SSF141322">
    <property type="entry name" value="NfeD domain-like"/>
    <property type="match status" value="1"/>
</dbReference>
<keyword evidence="1" id="KW-0812">Transmembrane</keyword>